<dbReference type="Proteomes" id="UP000244932">
    <property type="component" value="Unassembled WGS sequence"/>
</dbReference>
<dbReference type="InterPro" id="IPR050300">
    <property type="entry name" value="GDXG_lipolytic_enzyme"/>
</dbReference>
<evidence type="ECO:0000313" key="2">
    <source>
        <dbReference type="EMBL" id="SPF28843.1"/>
    </source>
</evidence>
<evidence type="ECO:0000256" key="1">
    <source>
        <dbReference type="ARBA" id="ARBA00022801"/>
    </source>
</evidence>
<proteinExistence type="predicted"/>
<organism evidence="2 3">
    <name type="scientific">Pontivivens insulae</name>
    <dbReference type="NCBI Taxonomy" id="1639689"/>
    <lineage>
        <taxon>Bacteria</taxon>
        <taxon>Pseudomonadati</taxon>
        <taxon>Pseudomonadota</taxon>
        <taxon>Alphaproteobacteria</taxon>
        <taxon>Rhodobacterales</taxon>
        <taxon>Paracoccaceae</taxon>
        <taxon>Pontivivens</taxon>
    </lineage>
</organism>
<sequence>MPIAIEDWDDAYANGAHIAGADAFPPRWADAAAQFRDQVSAAGRARLAVSYGEGDRHVFDLFQPEDESRGLAVFIHGGYWRAFDGQSWSHLAAGALDAGYHVAIPSYDLCPTVGMGDILNQMARAVARAAALTQGPIFLSGHSAGGHLVTRLVCSETPLPRHVAERVRAGRVLSISGVHDLRPLLRTQMNLDLRLDHETAKALSPALRMPAVGTEVLCWVGAQERPEFLRQSELLASIWRGCGAATASHIEPGRHHFDVIDDLAEVDSAMVRTWLGLS</sequence>
<dbReference type="PANTHER" id="PTHR48081">
    <property type="entry name" value="AB HYDROLASE SUPERFAMILY PROTEIN C4A8.06C"/>
    <property type="match status" value="1"/>
</dbReference>
<dbReference type="AlphaFoldDB" id="A0A2R8A9E6"/>
<keyword evidence="1" id="KW-0378">Hydrolase</keyword>
<protein>
    <recommendedName>
        <fullName evidence="4">Alpha/beta hydrolase fold-3 domain-containing protein</fullName>
    </recommendedName>
</protein>
<evidence type="ECO:0008006" key="4">
    <source>
        <dbReference type="Google" id="ProtNLM"/>
    </source>
</evidence>
<dbReference type="EMBL" id="OMKW01000002">
    <property type="protein sequence ID" value="SPF28843.1"/>
    <property type="molecule type" value="Genomic_DNA"/>
</dbReference>
<reference evidence="2 3" key="1">
    <citation type="submission" date="2018-03" db="EMBL/GenBank/DDBJ databases">
        <authorList>
            <person name="Keele B.F."/>
        </authorList>
    </citation>
    <scope>NUCLEOTIDE SEQUENCE [LARGE SCALE GENOMIC DNA]</scope>
    <source>
        <strain evidence="2 3">CeCT 8812</strain>
    </source>
</reference>
<dbReference type="SUPFAM" id="SSF53474">
    <property type="entry name" value="alpha/beta-Hydrolases"/>
    <property type="match status" value="1"/>
</dbReference>
<accession>A0A2R8A9E6</accession>
<dbReference type="OrthoDB" id="9771666at2"/>
<dbReference type="PANTHER" id="PTHR48081:SF33">
    <property type="entry name" value="KYNURENINE FORMAMIDASE"/>
    <property type="match status" value="1"/>
</dbReference>
<evidence type="ECO:0000313" key="3">
    <source>
        <dbReference type="Proteomes" id="UP000244932"/>
    </source>
</evidence>
<dbReference type="RefSeq" id="WP_108781598.1">
    <property type="nucleotide sequence ID" value="NZ_OMKW01000002.1"/>
</dbReference>
<gene>
    <name evidence="2" type="ORF">POI8812_01146</name>
</gene>
<name>A0A2R8A9E6_9RHOB</name>
<keyword evidence="3" id="KW-1185">Reference proteome</keyword>
<dbReference type="Gene3D" id="3.40.50.1820">
    <property type="entry name" value="alpha/beta hydrolase"/>
    <property type="match status" value="1"/>
</dbReference>
<dbReference type="GO" id="GO:0016787">
    <property type="term" value="F:hydrolase activity"/>
    <property type="evidence" value="ECO:0007669"/>
    <property type="project" value="UniProtKB-KW"/>
</dbReference>
<dbReference type="InterPro" id="IPR029058">
    <property type="entry name" value="AB_hydrolase_fold"/>
</dbReference>